<dbReference type="SUPFAM" id="SSF53300">
    <property type="entry name" value="vWA-like"/>
    <property type="match status" value="1"/>
</dbReference>
<feature type="domain" description="VWA-like" evidence="2">
    <location>
        <begin position="314"/>
        <end position="438"/>
    </location>
</feature>
<name>A0A1H2WTJ5_THIRO</name>
<evidence type="ECO:0000256" key="1">
    <source>
        <dbReference type="SAM" id="MobiDB-lite"/>
    </source>
</evidence>
<evidence type="ECO:0000259" key="2">
    <source>
        <dbReference type="Pfam" id="PF09967"/>
    </source>
</evidence>
<feature type="region of interest" description="Disordered" evidence="1">
    <location>
        <begin position="161"/>
        <end position="234"/>
    </location>
</feature>
<dbReference type="Pfam" id="PF13203">
    <property type="entry name" value="DUF2201_N"/>
    <property type="match status" value="1"/>
</dbReference>
<dbReference type="Proteomes" id="UP000198816">
    <property type="component" value="Unassembled WGS sequence"/>
</dbReference>
<dbReference type="OrthoDB" id="9761650at2"/>
<protein>
    <submittedName>
        <fullName evidence="4">Predicted metal-dependent peptidase</fullName>
    </submittedName>
</protein>
<dbReference type="InterPro" id="IPR036465">
    <property type="entry name" value="vWFA_dom_sf"/>
</dbReference>
<proteinExistence type="predicted"/>
<evidence type="ECO:0000313" key="5">
    <source>
        <dbReference type="Proteomes" id="UP000198816"/>
    </source>
</evidence>
<dbReference type="EMBL" id="FNNZ01000009">
    <property type="protein sequence ID" value="SDW83867.1"/>
    <property type="molecule type" value="Genomic_DNA"/>
</dbReference>
<organism evidence="4 5">
    <name type="scientific">Thiocapsa roseopersicina</name>
    <dbReference type="NCBI Taxonomy" id="1058"/>
    <lineage>
        <taxon>Bacteria</taxon>
        <taxon>Pseudomonadati</taxon>
        <taxon>Pseudomonadota</taxon>
        <taxon>Gammaproteobacteria</taxon>
        <taxon>Chromatiales</taxon>
        <taxon>Chromatiaceae</taxon>
        <taxon>Thiocapsa</taxon>
    </lineage>
</organism>
<dbReference type="RefSeq" id="WP_093031692.1">
    <property type="nucleotide sequence ID" value="NZ_FNNZ01000009.1"/>
</dbReference>
<reference evidence="5" key="1">
    <citation type="submission" date="2016-10" db="EMBL/GenBank/DDBJ databases">
        <authorList>
            <person name="Varghese N."/>
            <person name="Submissions S."/>
        </authorList>
    </citation>
    <scope>NUCLEOTIDE SEQUENCE [LARGE SCALE GENOMIC DNA]</scope>
    <source>
        <strain evidence="5">DSM 217</strain>
    </source>
</reference>
<dbReference type="InterPro" id="IPR025154">
    <property type="entry name" value="Put_metallopeptidase_dom"/>
</dbReference>
<feature type="compositionally biased region" description="Basic and acidic residues" evidence="1">
    <location>
        <begin position="176"/>
        <end position="185"/>
    </location>
</feature>
<evidence type="ECO:0000259" key="3">
    <source>
        <dbReference type="Pfam" id="PF13203"/>
    </source>
</evidence>
<accession>A0A1H2WTJ5</accession>
<dbReference type="PANTHER" id="PTHR38730">
    <property type="entry name" value="SLL7028 PROTEIN"/>
    <property type="match status" value="1"/>
</dbReference>
<dbReference type="AlphaFoldDB" id="A0A1H2WTJ5"/>
<feature type="domain" description="Putative metallopeptidase" evidence="3">
    <location>
        <begin position="22"/>
        <end position="306"/>
    </location>
</feature>
<gene>
    <name evidence="4" type="ORF">SAMN05421783_109115</name>
</gene>
<dbReference type="PANTHER" id="PTHR38730:SF1">
    <property type="entry name" value="SLL7028 PROTEIN"/>
    <property type="match status" value="1"/>
</dbReference>
<sequence length="439" mass="48791">MSSGAGSAGSAAVSDAERRVIETKLAAARTRLILDKPFLGALVLRLPMHASNPEWCPTTATDARAFYYNPEYIASLSLDQTQFMLAHEALHCALSHFARRQHRIKHKWDLACDYAINPLLIDEGLTPPPNALVMPPYKGMTAEEIYPLIDDNDESETLDTHAYDRDSRQGGSRSGMSEKDLDRQPEQPQSQQGESEEGQGANRSAQPDQSGGPDSGLGQSQPEPNPLTPDEQETLSVQWQQRLAGAAQQAQQAGKLGREMARMIDHLLQPRLPWRMLLARYMTAVSREDYSYARPSRRAGDFIRPSLRAQQTDLVVAVDTSGSIQAAELEEFIGEIDALKGQVRARVTLLPCDAALCEGAPFRFEPWESFRLPETIRGGGGTSFRPVFQWIDREGLRPDLLVYFTDAQGEFPPVEPSFPVIWLVKGRGKVPWGQRIQLN</sequence>
<evidence type="ECO:0000313" key="4">
    <source>
        <dbReference type="EMBL" id="SDW83867.1"/>
    </source>
</evidence>
<dbReference type="Pfam" id="PF09967">
    <property type="entry name" value="DUF2201"/>
    <property type="match status" value="1"/>
</dbReference>
<keyword evidence="5" id="KW-1185">Reference proteome</keyword>
<dbReference type="InterPro" id="IPR018698">
    <property type="entry name" value="VWA-like_dom"/>
</dbReference>
<dbReference type="STRING" id="1058.SAMN05421783_109115"/>